<evidence type="ECO:0000313" key="4">
    <source>
        <dbReference type="Proteomes" id="UP001619887"/>
    </source>
</evidence>
<dbReference type="InterPro" id="IPR040554">
    <property type="entry name" value="KPWE_PEX14_dom"/>
</dbReference>
<name>A0ABD2H0A1_PAGBO</name>
<evidence type="ECO:0000313" key="3">
    <source>
        <dbReference type="EMBL" id="KAL3059522.1"/>
    </source>
</evidence>
<evidence type="ECO:0000256" key="1">
    <source>
        <dbReference type="SAM" id="MobiDB-lite"/>
    </source>
</evidence>
<comment type="caution">
    <text evidence="3">The sequence shown here is derived from an EMBL/GenBank/DDBJ whole genome shotgun (WGS) entry which is preliminary data.</text>
</comment>
<dbReference type="AlphaFoldDB" id="A0ABD2H0A1"/>
<proteinExistence type="predicted"/>
<dbReference type="EMBL" id="JBIYXZ010002073">
    <property type="protein sequence ID" value="KAL3059522.1"/>
    <property type="molecule type" value="Genomic_DNA"/>
</dbReference>
<protein>
    <recommendedName>
        <fullName evidence="2">Peroxisomal membrane protein PEX14-like KPWE domain-containing protein</fullName>
    </recommendedName>
</protein>
<keyword evidence="4" id="KW-1185">Reference proteome</keyword>
<feature type="compositionally biased region" description="Basic and acidic residues" evidence="1">
    <location>
        <begin position="30"/>
        <end position="39"/>
    </location>
</feature>
<reference evidence="3 4" key="2">
    <citation type="journal article" date="2024" name="G3 (Bethesda)">
        <title>The genome of the cryopelagic Antarctic bald notothen, Trematomus borchgrevinki.</title>
        <authorList>
            <person name="Rayamajhi N."/>
            <person name="Rivera-Colon A.G."/>
            <person name="Minhas B.F."/>
            <person name="Cheng C.C."/>
            <person name="Catchen J.M."/>
        </authorList>
    </citation>
    <scope>NUCLEOTIDE SEQUENCE [LARGE SCALE GENOMIC DNA]</scope>
    <source>
        <strain evidence="3">AGRC-2024</strain>
    </source>
</reference>
<feature type="region of interest" description="Disordered" evidence="1">
    <location>
        <begin position="1"/>
        <end position="39"/>
    </location>
</feature>
<evidence type="ECO:0000259" key="2">
    <source>
        <dbReference type="Pfam" id="PF17733"/>
    </source>
</evidence>
<sequence length="39" mass="4398">MRFVQAGQEVPGAANLEIKPTNKSPTASQMERRLKPWET</sequence>
<gene>
    <name evidence="3" type="ORF">OYC64_014184</name>
</gene>
<organism evidence="3 4">
    <name type="scientific">Pagothenia borchgrevinki</name>
    <name type="common">Bald rockcod</name>
    <name type="synonym">Trematomus borchgrevinki</name>
    <dbReference type="NCBI Taxonomy" id="8213"/>
    <lineage>
        <taxon>Eukaryota</taxon>
        <taxon>Metazoa</taxon>
        <taxon>Chordata</taxon>
        <taxon>Craniata</taxon>
        <taxon>Vertebrata</taxon>
        <taxon>Euteleostomi</taxon>
        <taxon>Actinopterygii</taxon>
        <taxon>Neopterygii</taxon>
        <taxon>Teleostei</taxon>
        <taxon>Neoteleostei</taxon>
        <taxon>Acanthomorphata</taxon>
        <taxon>Eupercaria</taxon>
        <taxon>Perciformes</taxon>
        <taxon>Notothenioidei</taxon>
        <taxon>Nototheniidae</taxon>
        <taxon>Pagothenia</taxon>
    </lineage>
</organism>
<accession>A0ABD2H0A1</accession>
<reference evidence="3 4" key="1">
    <citation type="journal article" date="2022" name="G3 (Bethesda)">
        <title>Evaluating Illumina-, Nanopore-, and PacBio-based genome assembly strategies with the bald notothen, Trematomus borchgrevinki.</title>
        <authorList>
            <person name="Rayamajhi N."/>
            <person name="Cheng C.C."/>
            <person name="Catchen J.M."/>
        </authorList>
    </citation>
    <scope>NUCLEOTIDE SEQUENCE [LARGE SCALE GENOMIC DNA]</scope>
    <source>
        <strain evidence="3">AGRC-2024</strain>
    </source>
</reference>
<feature type="domain" description="Peroxisomal membrane protein PEX14-like KPWE" evidence="2">
    <location>
        <begin position="1"/>
        <end position="39"/>
    </location>
</feature>
<dbReference type="Proteomes" id="UP001619887">
    <property type="component" value="Unassembled WGS sequence"/>
</dbReference>
<dbReference type="Pfam" id="PF17733">
    <property type="entry name" value="KPWE_dom"/>
    <property type="match status" value="1"/>
</dbReference>